<evidence type="ECO:0000259" key="3">
    <source>
        <dbReference type="PROSITE" id="PS50930"/>
    </source>
</evidence>
<dbReference type="RefSeq" id="WP_263371895.1">
    <property type="nucleotide sequence ID" value="NZ_JAGSYD010000003.1"/>
</dbReference>
<evidence type="ECO:0000256" key="1">
    <source>
        <dbReference type="PROSITE-ProRule" id="PRU00169"/>
    </source>
</evidence>
<reference evidence="5" key="1">
    <citation type="journal article" date="2019" name="Int. J. Syst. Evol. Microbiol.">
        <title>The Global Catalogue of Microorganisms (GCM) 10K type strain sequencing project: providing services to taxonomists for standard genome sequencing and annotation.</title>
        <authorList>
            <consortium name="The Broad Institute Genomics Platform"/>
            <consortium name="The Broad Institute Genome Sequencing Center for Infectious Disease"/>
            <person name="Wu L."/>
            <person name="Ma J."/>
        </authorList>
    </citation>
    <scope>NUCLEOTIDE SEQUENCE [LARGE SCALE GENOMIC DNA]</scope>
    <source>
        <strain evidence="5">CGMCC 1.16026</strain>
    </source>
</reference>
<keyword evidence="5" id="KW-1185">Reference proteome</keyword>
<sequence length="256" mass="29344">MQLKALIVDDEPLARDLLRSMLKKLDDVEVVGECASGDDAVEALQNRSINLLLLDVQMPEMDGFDVIEEVGVEDLPPTIFVTAFHEHAVRAFDVQAIDYLTKPITLERLERALRRVREKLLMQTAQLTQEQFKTLLNSVRPASDPPKSYAQRFLVRDGDKEILLPVSEIDWIEADAYYSRLHVTGRNYMLRETITDLNDKLDPKNFVRVHRSSIVNVERIREVYREGRTDSSLVLKSGAVLKMSKQGRQRLVELGR</sequence>
<dbReference type="Pfam" id="PF04397">
    <property type="entry name" value="LytTR"/>
    <property type="match status" value="1"/>
</dbReference>
<dbReference type="InterPro" id="IPR046947">
    <property type="entry name" value="LytR-like"/>
</dbReference>
<comment type="caution">
    <text evidence="4">The sequence shown here is derived from an EMBL/GenBank/DDBJ whole genome shotgun (WGS) entry which is preliminary data.</text>
</comment>
<dbReference type="PANTHER" id="PTHR37299:SF1">
    <property type="entry name" value="STAGE 0 SPORULATION PROTEIN A HOMOLOG"/>
    <property type="match status" value="1"/>
</dbReference>
<protein>
    <submittedName>
        <fullName evidence="4">LytR/AlgR family response regulator transcription factor</fullName>
    </submittedName>
</protein>
<dbReference type="InterPro" id="IPR007492">
    <property type="entry name" value="LytTR_DNA-bd_dom"/>
</dbReference>
<dbReference type="SMART" id="SM00850">
    <property type="entry name" value="LytTR"/>
    <property type="match status" value="1"/>
</dbReference>
<evidence type="ECO:0000313" key="5">
    <source>
        <dbReference type="Proteomes" id="UP001596391"/>
    </source>
</evidence>
<accession>A0ABW1ZBF2</accession>
<dbReference type="PROSITE" id="PS50110">
    <property type="entry name" value="RESPONSE_REGULATORY"/>
    <property type="match status" value="1"/>
</dbReference>
<dbReference type="PANTHER" id="PTHR37299">
    <property type="entry name" value="TRANSCRIPTIONAL REGULATOR-RELATED"/>
    <property type="match status" value="1"/>
</dbReference>
<feature type="modified residue" description="4-aspartylphosphate" evidence="1">
    <location>
        <position position="55"/>
    </location>
</feature>
<feature type="domain" description="HTH LytTR-type" evidence="3">
    <location>
        <begin position="153"/>
        <end position="256"/>
    </location>
</feature>
<organism evidence="4 5">
    <name type="scientific">Granulicella cerasi</name>
    <dbReference type="NCBI Taxonomy" id="741063"/>
    <lineage>
        <taxon>Bacteria</taxon>
        <taxon>Pseudomonadati</taxon>
        <taxon>Acidobacteriota</taxon>
        <taxon>Terriglobia</taxon>
        <taxon>Terriglobales</taxon>
        <taxon>Acidobacteriaceae</taxon>
        <taxon>Granulicella</taxon>
    </lineage>
</organism>
<dbReference type="SMART" id="SM00448">
    <property type="entry name" value="REC"/>
    <property type="match status" value="1"/>
</dbReference>
<evidence type="ECO:0000259" key="2">
    <source>
        <dbReference type="PROSITE" id="PS50110"/>
    </source>
</evidence>
<dbReference type="Pfam" id="PF00072">
    <property type="entry name" value="Response_reg"/>
    <property type="match status" value="1"/>
</dbReference>
<keyword evidence="1" id="KW-0597">Phosphoprotein</keyword>
<proteinExistence type="predicted"/>
<dbReference type="EMBL" id="JBHSWI010000001">
    <property type="protein sequence ID" value="MFC6645533.1"/>
    <property type="molecule type" value="Genomic_DNA"/>
</dbReference>
<dbReference type="Gene3D" id="2.40.50.1020">
    <property type="entry name" value="LytTr DNA-binding domain"/>
    <property type="match status" value="1"/>
</dbReference>
<dbReference type="InterPro" id="IPR011006">
    <property type="entry name" value="CheY-like_superfamily"/>
</dbReference>
<dbReference type="Gene3D" id="3.40.50.2300">
    <property type="match status" value="1"/>
</dbReference>
<feature type="domain" description="Response regulatory" evidence="2">
    <location>
        <begin position="4"/>
        <end position="117"/>
    </location>
</feature>
<gene>
    <name evidence="4" type="ORF">ACFQBQ_08030</name>
</gene>
<dbReference type="PROSITE" id="PS50930">
    <property type="entry name" value="HTH_LYTTR"/>
    <property type="match status" value="1"/>
</dbReference>
<dbReference type="InterPro" id="IPR001789">
    <property type="entry name" value="Sig_transdc_resp-reg_receiver"/>
</dbReference>
<dbReference type="SUPFAM" id="SSF52172">
    <property type="entry name" value="CheY-like"/>
    <property type="match status" value="1"/>
</dbReference>
<dbReference type="Proteomes" id="UP001596391">
    <property type="component" value="Unassembled WGS sequence"/>
</dbReference>
<name>A0ABW1ZBF2_9BACT</name>
<evidence type="ECO:0000313" key="4">
    <source>
        <dbReference type="EMBL" id="MFC6645533.1"/>
    </source>
</evidence>